<evidence type="ECO:0000313" key="1">
    <source>
        <dbReference type="EMBL" id="GER58800.1"/>
    </source>
</evidence>
<dbReference type="EMBL" id="BKCG01000001">
    <property type="protein sequence ID" value="GER58800.1"/>
    <property type="molecule type" value="Genomic_DNA"/>
</dbReference>
<comment type="caution">
    <text evidence="1">The sequence shown here is derived from an EMBL/GenBank/DDBJ whole genome shotgun (WGS) entry which is preliminary data.</text>
</comment>
<evidence type="ECO:0008006" key="3">
    <source>
        <dbReference type="Google" id="ProtNLM"/>
    </source>
</evidence>
<dbReference type="PROSITE" id="PS51257">
    <property type="entry name" value="PROKAR_LIPOPROTEIN"/>
    <property type="match status" value="1"/>
</dbReference>
<dbReference type="AlphaFoldDB" id="A0A5J4IY87"/>
<name>A0A5J4IY87_9FLAO</name>
<dbReference type="Proteomes" id="UP000326509">
    <property type="component" value="Unassembled WGS sequence"/>
</dbReference>
<dbReference type="OrthoDB" id="1447539at2"/>
<keyword evidence="2" id="KW-1185">Reference proteome</keyword>
<evidence type="ECO:0000313" key="2">
    <source>
        <dbReference type="Proteomes" id="UP000326509"/>
    </source>
</evidence>
<accession>A0A5J4IY87</accession>
<sequence>MKNIYISLVIVLVLFVSCGDTQNNTELLQEQEVQTDETYGNPDFKFPKVSTSAESFLNDWTVFDDFKTEAIAINGSNLSTLKNRSEYLVSRVDSLIKKIPDTLDTQSVYSRLLVAKTRAALLKQLANKVTIDNAEIDKGVYEMNLATTNLIVQINEKFQKDAIDSERTENEKKEMELRKKKMDSILRVEKQDLLKKQ</sequence>
<gene>
    <name evidence="1" type="ORF">ULMA_09080</name>
</gene>
<reference evidence="1 2" key="1">
    <citation type="submission" date="2019-08" db="EMBL/GenBank/DDBJ databases">
        <title>Draft genome sequence of Ulvibacter marinus type strain NBRC 109484.</title>
        <authorList>
            <person name="Kawano K."/>
            <person name="Ushijima N."/>
            <person name="Kihara M."/>
            <person name="Itoh H."/>
        </authorList>
    </citation>
    <scope>NUCLEOTIDE SEQUENCE [LARGE SCALE GENOMIC DNA]</scope>
    <source>
        <strain evidence="1 2">NBRC 109484</strain>
    </source>
</reference>
<protein>
    <recommendedName>
        <fullName evidence="3">Lipoprotein</fullName>
    </recommendedName>
</protein>
<dbReference type="RefSeq" id="WP_151672853.1">
    <property type="nucleotide sequence ID" value="NZ_BKCG01000001.1"/>
</dbReference>
<organism evidence="1 2">
    <name type="scientific">Patiriisocius marinus</name>
    <dbReference type="NCBI Taxonomy" id="1397112"/>
    <lineage>
        <taxon>Bacteria</taxon>
        <taxon>Pseudomonadati</taxon>
        <taxon>Bacteroidota</taxon>
        <taxon>Flavobacteriia</taxon>
        <taxon>Flavobacteriales</taxon>
        <taxon>Flavobacteriaceae</taxon>
        <taxon>Patiriisocius</taxon>
    </lineage>
</organism>
<proteinExistence type="predicted"/>